<sequence length="56" mass="6135">MLDAITFYTITCIFQPRRREAPQRIVAAYIFSSSNPLTASSNIFLSSAKLPSNPGA</sequence>
<proteinExistence type="predicted"/>
<evidence type="ECO:0000313" key="1">
    <source>
        <dbReference type="EMBL" id="MBX17004.1"/>
    </source>
</evidence>
<reference evidence="1" key="1">
    <citation type="submission" date="2018-02" db="EMBL/GenBank/DDBJ databases">
        <title>Rhizophora mucronata_Transcriptome.</title>
        <authorList>
            <person name="Meera S.P."/>
            <person name="Sreeshan A."/>
            <person name="Augustine A."/>
        </authorList>
    </citation>
    <scope>NUCLEOTIDE SEQUENCE</scope>
    <source>
        <tissue evidence="1">Leaf</tissue>
    </source>
</reference>
<dbReference type="AlphaFoldDB" id="A0A2P2LGC4"/>
<organism evidence="1">
    <name type="scientific">Rhizophora mucronata</name>
    <name type="common">Asiatic mangrove</name>
    <dbReference type="NCBI Taxonomy" id="61149"/>
    <lineage>
        <taxon>Eukaryota</taxon>
        <taxon>Viridiplantae</taxon>
        <taxon>Streptophyta</taxon>
        <taxon>Embryophyta</taxon>
        <taxon>Tracheophyta</taxon>
        <taxon>Spermatophyta</taxon>
        <taxon>Magnoliopsida</taxon>
        <taxon>eudicotyledons</taxon>
        <taxon>Gunneridae</taxon>
        <taxon>Pentapetalae</taxon>
        <taxon>rosids</taxon>
        <taxon>fabids</taxon>
        <taxon>Malpighiales</taxon>
        <taxon>Rhizophoraceae</taxon>
        <taxon>Rhizophora</taxon>
    </lineage>
</organism>
<dbReference type="EMBL" id="GGEC01036520">
    <property type="protein sequence ID" value="MBX17004.1"/>
    <property type="molecule type" value="Transcribed_RNA"/>
</dbReference>
<protein>
    <submittedName>
        <fullName evidence="1">Uncharacterized protein</fullName>
    </submittedName>
</protein>
<accession>A0A2P2LGC4</accession>
<name>A0A2P2LGC4_RHIMU</name>